<dbReference type="RefSeq" id="WP_189694496.1">
    <property type="nucleotide sequence ID" value="NZ_BNCM01000011.1"/>
</dbReference>
<feature type="region of interest" description="Disordered" evidence="2">
    <location>
        <begin position="151"/>
        <end position="178"/>
    </location>
</feature>
<reference evidence="3 4" key="1">
    <citation type="submission" date="2021-01" db="EMBL/GenBank/DDBJ databases">
        <title>Genome public.</title>
        <authorList>
            <person name="Liu C."/>
            <person name="Sun Q."/>
        </authorList>
    </citation>
    <scope>NUCLEOTIDE SEQUENCE [LARGE SCALE GENOMIC DNA]</scope>
    <source>
        <strain evidence="3 4">JC656</strain>
    </source>
</reference>
<dbReference type="Proteomes" id="UP000639051">
    <property type="component" value="Unassembled WGS sequence"/>
</dbReference>
<evidence type="ECO:0000313" key="4">
    <source>
        <dbReference type="Proteomes" id="UP000639051"/>
    </source>
</evidence>
<dbReference type="InterPro" id="IPR050300">
    <property type="entry name" value="GDXG_lipolytic_enzyme"/>
</dbReference>
<dbReference type="EMBL" id="JAERRC010000028">
    <property type="protein sequence ID" value="MBL0706164.1"/>
    <property type="molecule type" value="Genomic_DNA"/>
</dbReference>
<sequence length="303" mass="31216">MSQTVRVPYGPHPDQWADLYLPEPTAGAQDQPWRGVVVVLHGGYWRDKYTAELGVPVAEDLASHGFAAWNLEYRRAGSDLPDGSRSPGDGGWPATFLDVAAGIDRLADVPGLGVLAHDDAERLARLVSAGRVVALGHSAGGHLAVWAAGRPTLPSGTPGGPGTPGTSGTSGSARDGQAPRVPLRGVVSQAGVLGLAAAERLGLSSNAARNLMGGASTDSPELARAFELADPMRALPIGVPVHAVHSRTDEAVPFALSEDYVAAAHAAGDAAVLHETSGDHFAVIDPEHAAYALCRNLVGKLLD</sequence>
<accession>A0ABS1K3R4</accession>
<dbReference type="SUPFAM" id="SSF53474">
    <property type="entry name" value="alpha/beta-Hydrolases"/>
    <property type="match status" value="1"/>
</dbReference>
<dbReference type="PANTHER" id="PTHR48081:SF33">
    <property type="entry name" value="KYNURENINE FORMAMIDASE"/>
    <property type="match status" value="1"/>
</dbReference>
<evidence type="ECO:0000256" key="1">
    <source>
        <dbReference type="ARBA" id="ARBA00022801"/>
    </source>
</evidence>
<dbReference type="Gene3D" id="3.40.50.1820">
    <property type="entry name" value="alpha/beta hydrolase"/>
    <property type="match status" value="1"/>
</dbReference>
<keyword evidence="4" id="KW-1185">Reference proteome</keyword>
<keyword evidence="1 3" id="KW-0378">Hydrolase</keyword>
<gene>
    <name evidence="3" type="ORF">JJE72_11690</name>
</gene>
<organism evidence="3 4">
    <name type="scientific">Sinomonas cellulolyticus</name>
    <dbReference type="NCBI Taxonomy" id="2801916"/>
    <lineage>
        <taxon>Bacteria</taxon>
        <taxon>Bacillati</taxon>
        <taxon>Actinomycetota</taxon>
        <taxon>Actinomycetes</taxon>
        <taxon>Micrococcales</taxon>
        <taxon>Micrococcaceae</taxon>
        <taxon>Sinomonas</taxon>
    </lineage>
</organism>
<evidence type="ECO:0000256" key="2">
    <source>
        <dbReference type="SAM" id="MobiDB-lite"/>
    </source>
</evidence>
<dbReference type="GO" id="GO:0016787">
    <property type="term" value="F:hydrolase activity"/>
    <property type="evidence" value="ECO:0007669"/>
    <property type="project" value="UniProtKB-KW"/>
</dbReference>
<comment type="caution">
    <text evidence="3">The sequence shown here is derived from an EMBL/GenBank/DDBJ whole genome shotgun (WGS) entry which is preliminary data.</text>
</comment>
<protein>
    <submittedName>
        <fullName evidence="3">Alpha/beta hydrolase</fullName>
    </submittedName>
</protein>
<name>A0ABS1K3R4_9MICC</name>
<dbReference type="PANTHER" id="PTHR48081">
    <property type="entry name" value="AB HYDROLASE SUPERFAMILY PROTEIN C4A8.06C"/>
    <property type="match status" value="1"/>
</dbReference>
<proteinExistence type="predicted"/>
<evidence type="ECO:0000313" key="3">
    <source>
        <dbReference type="EMBL" id="MBL0706164.1"/>
    </source>
</evidence>
<dbReference type="InterPro" id="IPR029058">
    <property type="entry name" value="AB_hydrolase_fold"/>
</dbReference>